<sequence>MLRCNSYLGLRLLRTTLIHPGRRGYIHRPLPDDIDDYPKVTTPVPRPTPALTIQNLDIHSKLTSCATIDDVCGIYSQYRSRLRPKELVLVLSRIVELGCRRSDDTDSLLHTLWPETDFCLVNLSGLRGKLELLRLPRPIGDVYTDVISRVDSFSQTELLYLLRIGSYIRGYHNHILRSHAERVLTSGIWRLDHLDLCRAVAVLGNTGSVDFAKLLGHVCLKRFIELHSQERIFIFNALSTARHGSSLFLQGCIRHALNADIFTGRDVIPVLIAYARKASCCPPSVFESLLKRSVNLDPTTLDSLEICDLLWVTTKFSDNGLDTFRRFEKLLLPHCHDLPGRSVSMLLWALSESGYESPDLTSALESAAIATCGSMSPTHVSICIHSLSRLRALSNAPSFHEHIQDDIIDTISHFNGLDLAMLAEGYARLGLGSATLHQCIQESSLKYVEDLPADCLSKLLWSYGHLVGLESFFLGLQFALLQRVNQFSPHDLCRALWAYAVHRFFDLTFWSNCLSMLDADSVRGNTRCYLLYPALCELTSVHKQLLTSDIIRLMNLTKPMFVAKEHGSYCDTTGEHLLDALASLGISASTGTDHKGFLLDASFTYQDIAYAVLVYTHSNTIGSKSPSGGMILKSRFLRRQGIKVIHVLRDSFISMNAKERVALLSRQL</sequence>
<proteinExistence type="predicted"/>
<dbReference type="GO" id="GO:0044528">
    <property type="term" value="P:regulation of mitochondrial mRNA stability"/>
    <property type="evidence" value="ECO:0007669"/>
    <property type="project" value="TreeGrafter"/>
</dbReference>
<evidence type="ECO:0000313" key="1">
    <source>
        <dbReference type="EMBL" id="GFE54556.1"/>
    </source>
</evidence>
<dbReference type="GO" id="GO:0000963">
    <property type="term" value="P:mitochondrial RNA processing"/>
    <property type="evidence" value="ECO:0007669"/>
    <property type="project" value="TreeGrafter"/>
</dbReference>
<accession>A0A9W5TBD7</accession>
<comment type="caution">
    <text evidence="1">The sequence shown here is derived from an EMBL/GenBank/DDBJ whole genome shotgun (WGS) entry which is preliminary data.</text>
</comment>
<keyword evidence="2" id="KW-1185">Reference proteome</keyword>
<organism evidence="1 2">
    <name type="scientific">Babesia ovis</name>
    <dbReference type="NCBI Taxonomy" id="5869"/>
    <lineage>
        <taxon>Eukaryota</taxon>
        <taxon>Sar</taxon>
        <taxon>Alveolata</taxon>
        <taxon>Apicomplexa</taxon>
        <taxon>Aconoidasida</taxon>
        <taxon>Piroplasmida</taxon>
        <taxon>Babesiidae</taxon>
        <taxon>Babesia</taxon>
    </lineage>
</organism>
<dbReference type="GO" id="GO:0035770">
    <property type="term" value="C:ribonucleoprotein granule"/>
    <property type="evidence" value="ECO:0007669"/>
    <property type="project" value="TreeGrafter"/>
</dbReference>
<evidence type="ECO:0008006" key="3">
    <source>
        <dbReference type="Google" id="ProtNLM"/>
    </source>
</evidence>
<dbReference type="Proteomes" id="UP001057455">
    <property type="component" value="Unassembled WGS sequence"/>
</dbReference>
<dbReference type="EMBL" id="BLIY01000016">
    <property type="protein sequence ID" value="GFE54556.1"/>
    <property type="molecule type" value="Genomic_DNA"/>
</dbReference>
<evidence type="ECO:0000313" key="2">
    <source>
        <dbReference type="Proteomes" id="UP001057455"/>
    </source>
</evidence>
<dbReference type="InterPro" id="IPR050870">
    <property type="entry name" value="FAST_kinase"/>
</dbReference>
<gene>
    <name evidence="1" type="ORF">BaOVIS_019600</name>
</gene>
<dbReference type="PANTHER" id="PTHR21228">
    <property type="entry name" value="FAST LEU-RICH DOMAIN-CONTAINING"/>
    <property type="match status" value="1"/>
</dbReference>
<reference evidence="1" key="1">
    <citation type="submission" date="2019-12" db="EMBL/GenBank/DDBJ databases">
        <title>Genome sequence of Babesia ovis.</title>
        <authorList>
            <person name="Yamagishi J."/>
            <person name="Sevinc F."/>
            <person name="Xuan X."/>
        </authorList>
    </citation>
    <scope>NUCLEOTIDE SEQUENCE</scope>
    <source>
        <strain evidence="1">Selcuk</strain>
    </source>
</reference>
<protein>
    <recommendedName>
        <fullName evidence="3">RAP domain-containing protein</fullName>
    </recommendedName>
</protein>
<dbReference type="OrthoDB" id="419431at2759"/>
<dbReference type="AlphaFoldDB" id="A0A9W5TBD7"/>
<dbReference type="GO" id="GO:0003723">
    <property type="term" value="F:RNA binding"/>
    <property type="evidence" value="ECO:0007669"/>
    <property type="project" value="TreeGrafter"/>
</dbReference>
<dbReference type="PANTHER" id="PTHR21228:SF40">
    <property type="entry name" value="LD45607P"/>
    <property type="match status" value="1"/>
</dbReference>
<name>A0A9W5TBD7_BABOV</name>
<dbReference type="GO" id="GO:0005759">
    <property type="term" value="C:mitochondrial matrix"/>
    <property type="evidence" value="ECO:0007669"/>
    <property type="project" value="TreeGrafter"/>
</dbReference>